<dbReference type="PANTHER" id="PTHR10791:SF130">
    <property type="entry name" value="BIDIRECTIONAL SUGAR TRANSPORTER SWEET6-RELATED"/>
    <property type="match status" value="1"/>
</dbReference>
<feature type="transmembrane region" description="Helical" evidence="9">
    <location>
        <begin position="69"/>
        <end position="92"/>
    </location>
</feature>
<dbReference type="InterPro" id="IPR004316">
    <property type="entry name" value="SWEET_rpt"/>
</dbReference>
<evidence type="ECO:0000256" key="2">
    <source>
        <dbReference type="ARBA" id="ARBA00007809"/>
    </source>
</evidence>
<dbReference type="GO" id="GO:0051119">
    <property type="term" value="F:sugar transmembrane transporter activity"/>
    <property type="evidence" value="ECO:0007669"/>
    <property type="project" value="InterPro"/>
</dbReference>
<keyword evidence="4 9" id="KW-0762">Sugar transport</keyword>
<dbReference type="GO" id="GO:0051260">
    <property type="term" value="P:protein homooligomerization"/>
    <property type="evidence" value="ECO:0007669"/>
    <property type="project" value="UniProtKB-ARBA"/>
</dbReference>
<keyword evidence="7 9" id="KW-1133">Transmembrane helix</keyword>
<dbReference type="GO" id="GO:0012505">
    <property type="term" value="C:endomembrane system"/>
    <property type="evidence" value="ECO:0007669"/>
    <property type="project" value="UniProtKB-SubCell"/>
</dbReference>
<dbReference type="GO" id="GO:0005886">
    <property type="term" value="C:plasma membrane"/>
    <property type="evidence" value="ECO:0007669"/>
    <property type="project" value="UniProtKB-SubCell"/>
</dbReference>
<feature type="transmembrane region" description="Helical" evidence="9">
    <location>
        <begin position="45"/>
        <end position="63"/>
    </location>
</feature>
<evidence type="ECO:0000256" key="8">
    <source>
        <dbReference type="ARBA" id="ARBA00023136"/>
    </source>
</evidence>
<dbReference type="FunFam" id="1.20.1280.290:FF:000001">
    <property type="entry name" value="Bidirectional sugar transporter SWEET"/>
    <property type="match status" value="1"/>
</dbReference>
<feature type="transmembrane region" description="Helical" evidence="9">
    <location>
        <begin position="193"/>
        <end position="215"/>
    </location>
</feature>
<feature type="transmembrane region" description="Helical" evidence="9">
    <location>
        <begin position="165"/>
        <end position="187"/>
    </location>
</feature>
<sequence>MVSPDAVRTVLGICGNVISFFLFLSPLPTFIKICKKKSVEQYSPMPYLATLMNCLVWTLYGMPMVHPNSLLVITINGIGIVIELVYIVLFLVYCNGKKERVKVVMVVLAEVVFVAFLTLLVLTLAHTYTLRSTIVGSVCLVFNIMMYASPLTVMKLVIKTKSVEYMPFTLSFVSLANGIIWTAYACINFDPFIVIPNSLGTLSALVQLILYATFYKSTQIQIAERKGQIHLSEVVVKGDSLSNKTTDAGDATSPVSGMMTPPHKK</sequence>
<keyword evidence="11" id="KW-1185">Reference proteome</keyword>
<keyword evidence="3 9" id="KW-0813">Transport</keyword>
<dbReference type="FunFam" id="1.20.1280.290:FF:000002">
    <property type="entry name" value="Bidirectional sugar transporter SWEET"/>
    <property type="match status" value="1"/>
</dbReference>
<comment type="subcellular location">
    <subcellularLocation>
        <location evidence="9">Cell membrane</location>
        <topology evidence="9">Multi-pass membrane protein</topology>
    </subcellularLocation>
    <subcellularLocation>
        <location evidence="1">Endomembrane system</location>
        <topology evidence="1">Multi-pass membrane protein</topology>
    </subcellularLocation>
</comment>
<feature type="region of interest" description="Disordered" evidence="10">
    <location>
        <begin position="241"/>
        <end position="265"/>
    </location>
</feature>
<evidence type="ECO:0000256" key="3">
    <source>
        <dbReference type="ARBA" id="ARBA00022448"/>
    </source>
</evidence>
<feature type="transmembrane region" description="Helical" evidence="9">
    <location>
        <begin position="104"/>
        <end position="128"/>
    </location>
</feature>
<dbReference type="Proteomes" id="UP000504609">
    <property type="component" value="Unplaced"/>
</dbReference>
<accession>A0A6J1EL22</accession>
<feature type="transmembrane region" description="Helical" evidence="9">
    <location>
        <begin position="134"/>
        <end position="153"/>
    </location>
</feature>
<keyword evidence="5 9" id="KW-0812">Transmembrane</keyword>
<keyword evidence="8 9" id="KW-0472">Membrane</keyword>
<dbReference type="PANTHER" id="PTHR10791">
    <property type="entry name" value="RAG1-ACTIVATING PROTEIN 1"/>
    <property type="match status" value="1"/>
</dbReference>
<evidence type="ECO:0000256" key="1">
    <source>
        <dbReference type="ARBA" id="ARBA00004127"/>
    </source>
</evidence>
<evidence type="ECO:0000313" key="11">
    <source>
        <dbReference type="Proteomes" id="UP000504609"/>
    </source>
</evidence>
<dbReference type="GeneID" id="111435632"/>
<keyword evidence="6" id="KW-0677">Repeat</keyword>
<evidence type="ECO:0000256" key="4">
    <source>
        <dbReference type="ARBA" id="ARBA00022597"/>
    </source>
</evidence>
<evidence type="ECO:0000256" key="6">
    <source>
        <dbReference type="ARBA" id="ARBA00022737"/>
    </source>
</evidence>
<evidence type="ECO:0000256" key="7">
    <source>
        <dbReference type="ARBA" id="ARBA00022989"/>
    </source>
</evidence>
<dbReference type="InterPro" id="IPR047664">
    <property type="entry name" value="SWEET"/>
</dbReference>
<dbReference type="RefSeq" id="XP_022928837.1">
    <property type="nucleotide sequence ID" value="XM_023073069.1"/>
</dbReference>
<dbReference type="Pfam" id="PF03083">
    <property type="entry name" value="MtN3_slv"/>
    <property type="match status" value="2"/>
</dbReference>
<comment type="function">
    <text evidence="9">Mediates both low-affinity uptake and efflux of sugar across the membrane.</text>
</comment>
<protein>
    <recommendedName>
        <fullName evidence="9">Bidirectional sugar transporter SWEET</fullName>
    </recommendedName>
</protein>
<dbReference type="Gene3D" id="1.20.1280.290">
    <property type="match status" value="2"/>
</dbReference>
<gene>
    <name evidence="12" type="primary">LOC111435632</name>
</gene>
<evidence type="ECO:0000256" key="10">
    <source>
        <dbReference type="SAM" id="MobiDB-lite"/>
    </source>
</evidence>
<organism evidence="11 12">
    <name type="scientific">Cucurbita moschata</name>
    <name type="common">Winter crookneck squash</name>
    <name type="synonym">Cucurbita pepo var. moschata</name>
    <dbReference type="NCBI Taxonomy" id="3662"/>
    <lineage>
        <taxon>Eukaryota</taxon>
        <taxon>Viridiplantae</taxon>
        <taxon>Streptophyta</taxon>
        <taxon>Embryophyta</taxon>
        <taxon>Tracheophyta</taxon>
        <taxon>Spermatophyta</taxon>
        <taxon>Magnoliopsida</taxon>
        <taxon>eudicotyledons</taxon>
        <taxon>Gunneridae</taxon>
        <taxon>Pentapetalae</taxon>
        <taxon>rosids</taxon>
        <taxon>fabids</taxon>
        <taxon>Cucurbitales</taxon>
        <taxon>Cucurbitaceae</taxon>
        <taxon>Cucurbiteae</taxon>
        <taxon>Cucurbita</taxon>
    </lineage>
</organism>
<dbReference type="KEGG" id="cmos:111435632"/>
<name>A0A6J1EL22_CUCMO</name>
<evidence type="ECO:0000256" key="9">
    <source>
        <dbReference type="RuleBase" id="RU910715"/>
    </source>
</evidence>
<evidence type="ECO:0000313" key="12">
    <source>
        <dbReference type="RefSeq" id="XP_022928837.1"/>
    </source>
</evidence>
<comment type="similarity">
    <text evidence="2 9">Belongs to the SWEET sugar transporter family.</text>
</comment>
<feature type="transmembrane region" description="Helical" evidence="9">
    <location>
        <begin position="6"/>
        <end position="24"/>
    </location>
</feature>
<proteinExistence type="inferred from homology"/>
<dbReference type="AlphaFoldDB" id="A0A6J1EL22"/>
<evidence type="ECO:0000256" key="5">
    <source>
        <dbReference type="ARBA" id="ARBA00022692"/>
    </source>
</evidence>
<reference evidence="12" key="1">
    <citation type="submission" date="2025-08" db="UniProtKB">
        <authorList>
            <consortium name="RefSeq"/>
        </authorList>
    </citation>
    <scope>IDENTIFICATION</scope>
    <source>
        <tissue evidence="12">Young leaves</tissue>
    </source>
</reference>